<dbReference type="NCBIfam" id="TIGR03930">
    <property type="entry name" value="WXG100_ESAT6"/>
    <property type="match status" value="1"/>
</dbReference>
<proteinExistence type="inferred from homology"/>
<dbReference type="Proteomes" id="UP000004816">
    <property type="component" value="Unassembled WGS sequence"/>
</dbReference>
<dbReference type="InterPro" id="IPR010310">
    <property type="entry name" value="T7SS_ESAT-6-like"/>
</dbReference>
<reference evidence="2 3" key="1">
    <citation type="journal article" date="2011" name="Stand. Genomic Sci.">
        <title>High quality draft genome sequence of Segniliparus rugosus CDC 945(T)= (ATCC BAA-974(T)).</title>
        <authorList>
            <person name="Earl A.M."/>
            <person name="Desjardins C.A."/>
            <person name="Fitzgerald M.G."/>
            <person name="Arachchi H.M."/>
            <person name="Zeng Q."/>
            <person name="Mehta T."/>
            <person name="Griggs A."/>
            <person name="Birren B.W."/>
            <person name="Toney N.C."/>
            <person name="Carr J."/>
            <person name="Posey J."/>
            <person name="Butler W.R."/>
        </authorList>
    </citation>
    <scope>NUCLEOTIDE SEQUENCE [LARGE SCALE GENOMIC DNA]</scope>
    <source>
        <strain evidence="3">ATCC BAA-974 / DSM 45345 / CCUG 50838 / CIP 108380 / JCM 13579 / CDC 945</strain>
    </source>
</reference>
<dbReference type="EMBL" id="ACZI02000003">
    <property type="protein sequence ID" value="EFV15084.1"/>
    <property type="molecule type" value="Genomic_DNA"/>
</dbReference>
<dbReference type="OrthoDB" id="3387628at2"/>
<dbReference type="eggNOG" id="COG4842">
    <property type="taxonomic scope" value="Bacteria"/>
</dbReference>
<organism evidence="2 3">
    <name type="scientific">Segniliparus rugosus (strain ATCC BAA-974 / DSM 45345 / CCUG 50838 / CIP 108380 / JCM 13579 / CDC 945)</name>
    <dbReference type="NCBI Taxonomy" id="679197"/>
    <lineage>
        <taxon>Bacteria</taxon>
        <taxon>Bacillati</taxon>
        <taxon>Actinomycetota</taxon>
        <taxon>Actinomycetes</taxon>
        <taxon>Mycobacteriales</taxon>
        <taxon>Segniliparaceae</taxon>
        <taxon>Segniliparus</taxon>
    </lineage>
</organism>
<sequence>MGDIAYDFGHIQELAQQIQTVSSQIEGLLGEIDTEVQKLASGWEGEAQATWHTLQTKWGHEADDLKGTLHDLSAKVGQAGEAMQHAEAAIGNKFQP</sequence>
<dbReference type="InterPro" id="IPR036689">
    <property type="entry name" value="ESAT-6-like_sf"/>
</dbReference>
<comment type="caution">
    <text evidence="2">The sequence shown here is derived from an EMBL/GenBank/DDBJ whole genome shotgun (WGS) entry which is preliminary data.</text>
</comment>
<accession>E5XKN7</accession>
<dbReference type="SUPFAM" id="SSF140453">
    <property type="entry name" value="EsxAB dimer-like"/>
    <property type="match status" value="1"/>
</dbReference>
<dbReference type="AlphaFoldDB" id="E5XKN7"/>
<evidence type="ECO:0000256" key="1">
    <source>
        <dbReference type="RuleBase" id="RU362001"/>
    </source>
</evidence>
<gene>
    <name evidence="2" type="ORF">HMPREF9336_00056</name>
</gene>
<evidence type="ECO:0000313" key="2">
    <source>
        <dbReference type="EMBL" id="EFV15084.1"/>
    </source>
</evidence>
<dbReference type="STRING" id="679197.HMPREF9336_00056"/>
<dbReference type="HOGENOM" id="CLU_151185_3_4_11"/>
<dbReference type="Gene3D" id="1.10.287.1060">
    <property type="entry name" value="ESAT-6-like"/>
    <property type="match status" value="1"/>
</dbReference>
<name>E5XKN7_SEGRC</name>
<comment type="similarity">
    <text evidence="1">Belongs to the WXG100 family.</text>
</comment>
<protein>
    <recommendedName>
        <fullName evidence="1">ESAT-6-like protein</fullName>
    </recommendedName>
</protein>
<evidence type="ECO:0000313" key="3">
    <source>
        <dbReference type="Proteomes" id="UP000004816"/>
    </source>
</evidence>
<keyword evidence="3" id="KW-1185">Reference proteome</keyword>
<dbReference type="Pfam" id="PF06013">
    <property type="entry name" value="WXG100"/>
    <property type="match status" value="1"/>
</dbReference>
<dbReference type="RefSeq" id="WP_007466691.1">
    <property type="nucleotide sequence ID" value="NZ_KI391954.1"/>
</dbReference>